<dbReference type="Gene3D" id="3.40.30.10">
    <property type="entry name" value="Glutaredoxin"/>
    <property type="match status" value="1"/>
</dbReference>
<gene>
    <name evidence="11" type="primary">PLESTB003038</name>
    <name evidence="11" type="ORF">PLESTB_001831800</name>
</gene>
<dbReference type="InterPro" id="IPR005183">
    <property type="entry name" value="DUF305_CopM-like"/>
</dbReference>
<keyword evidence="4" id="KW-0805">Transcription regulation</keyword>
<comment type="caution">
    <text evidence="11">The sequence shown here is derived from an EMBL/GenBank/DDBJ whole genome shotgun (WGS) entry which is preliminary data.</text>
</comment>
<dbReference type="Pfam" id="PF09278">
    <property type="entry name" value="MerR-DNA-bind"/>
    <property type="match status" value="1"/>
</dbReference>
<dbReference type="Pfam" id="PF00376">
    <property type="entry name" value="MerR"/>
    <property type="match status" value="1"/>
</dbReference>
<feature type="transmembrane region" description="Helical" evidence="9">
    <location>
        <begin position="186"/>
        <end position="205"/>
    </location>
</feature>
<dbReference type="PRINTS" id="PR00040">
    <property type="entry name" value="HTHMERR"/>
</dbReference>
<organism evidence="11 12">
    <name type="scientific">Pleodorina starrii</name>
    <dbReference type="NCBI Taxonomy" id="330485"/>
    <lineage>
        <taxon>Eukaryota</taxon>
        <taxon>Viridiplantae</taxon>
        <taxon>Chlorophyta</taxon>
        <taxon>core chlorophytes</taxon>
        <taxon>Chlorophyceae</taxon>
        <taxon>CS clade</taxon>
        <taxon>Chlamydomonadales</taxon>
        <taxon>Volvocaceae</taxon>
        <taxon>Pleodorina</taxon>
    </lineage>
</organism>
<dbReference type="PROSITE" id="PS51354">
    <property type="entry name" value="GLUTAREDOXIN_2"/>
    <property type="match status" value="1"/>
</dbReference>
<dbReference type="InterPro" id="IPR015358">
    <property type="entry name" value="Tscrpt_reg_MerR_DNA-bd"/>
</dbReference>
<dbReference type="PANTHER" id="PTHR30204">
    <property type="entry name" value="REDOX-CYCLING DRUG-SENSING TRANSCRIPTIONAL ACTIVATOR SOXR"/>
    <property type="match status" value="1"/>
</dbReference>
<evidence type="ECO:0000256" key="3">
    <source>
        <dbReference type="ARBA" id="ARBA00022989"/>
    </source>
</evidence>
<dbReference type="EMBL" id="BRXU01000056">
    <property type="protein sequence ID" value="GLC62030.1"/>
    <property type="molecule type" value="Genomic_DNA"/>
</dbReference>
<feature type="coiled-coil region" evidence="8">
    <location>
        <begin position="81"/>
        <end position="108"/>
    </location>
</feature>
<dbReference type="Gene3D" id="1.10.1660.10">
    <property type="match status" value="1"/>
</dbReference>
<evidence type="ECO:0000256" key="6">
    <source>
        <dbReference type="ARBA" id="ARBA00023136"/>
    </source>
</evidence>
<dbReference type="Gene3D" id="1.20.1260.10">
    <property type="match status" value="1"/>
</dbReference>
<dbReference type="GO" id="GO:0030416">
    <property type="term" value="P:methylamine metabolic process"/>
    <property type="evidence" value="ECO:0007669"/>
    <property type="project" value="InterPro"/>
</dbReference>
<evidence type="ECO:0000256" key="8">
    <source>
        <dbReference type="SAM" id="Coils"/>
    </source>
</evidence>
<feature type="transmembrane region" description="Helical" evidence="9">
    <location>
        <begin position="276"/>
        <end position="296"/>
    </location>
</feature>
<dbReference type="InterPro" id="IPR000551">
    <property type="entry name" value="MerR-type_HTH_dom"/>
</dbReference>
<dbReference type="PANTHER" id="PTHR30204:SF94">
    <property type="entry name" value="HEAVY METAL-DEPENDENT TRANSCRIPTIONAL REGULATOR HI_0293-RELATED"/>
    <property type="match status" value="1"/>
</dbReference>
<keyword evidence="12" id="KW-1185">Reference proteome</keyword>
<dbReference type="SMART" id="SM00422">
    <property type="entry name" value="HTH_MERR"/>
    <property type="match status" value="1"/>
</dbReference>
<keyword evidence="6 9" id="KW-0472">Membrane</keyword>
<dbReference type="InterPro" id="IPR047057">
    <property type="entry name" value="MerR_fam"/>
</dbReference>
<dbReference type="InterPro" id="IPR009908">
    <property type="entry name" value="Methylamine_util_MauE"/>
</dbReference>
<dbReference type="Proteomes" id="UP001165080">
    <property type="component" value="Unassembled WGS sequence"/>
</dbReference>
<evidence type="ECO:0000256" key="4">
    <source>
        <dbReference type="ARBA" id="ARBA00023015"/>
    </source>
</evidence>
<accession>A0A9W6C226</accession>
<dbReference type="SUPFAM" id="SSF46955">
    <property type="entry name" value="Putative DNA-binding domain"/>
    <property type="match status" value="1"/>
</dbReference>
<evidence type="ECO:0000313" key="11">
    <source>
        <dbReference type="EMBL" id="GLC62030.1"/>
    </source>
</evidence>
<dbReference type="Pfam" id="PF03713">
    <property type="entry name" value="DUF305"/>
    <property type="match status" value="1"/>
</dbReference>
<dbReference type="GO" id="GO:0003677">
    <property type="term" value="F:DNA binding"/>
    <property type="evidence" value="ECO:0007669"/>
    <property type="project" value="UniProtKB-KW"/>
</dbReference>
<dbReference type="InterPro" id="IPR009061">
    <property type="entry name" value="DNA-bd_dom_put_sf"/>
</dbReference>
<feature type="transmembrane region" description="Helical" evidence="9">
    <location>
        <begin position="211"/>
        <end position="230"/>
    </location>
</feature>
<feature type="transmembrane region" description="Helical" evidence="9">
    <location>
        <begin position="316"/>
        <end position="336"/>
    </location>
</feature>
<keyword evidence="3 9" id="KW-1133">Transmembrane helix</keyword>
<sequence>MNIGDASALSGVSAKMIRYYEQTGLIPLAARTASGYRNYADADVHMLRFIARSRDLGFPISEITDLLDLWRNTDRRSADVKALAQARIQDLRHKITHLQDMADTLETLHMCPYGLKSLDLLNRQGYRVEDHHLTTRAEVDAFKERHDVQTTPQTFIGGQRIGGYDDLRHHFGKTVRDKTATTYRPVIALFAMAAAMALATSWAAFGQLITIAAAEWFVAFAMCLLALQKLKDVESFATMFLNYDLLAQRWVRYGYVYPFAEGLAGILMVAGALMWLSIPVALFIGTIGAVSVYKAVYIDKREIKCACVGGDSNVPLGFVSLTENLMMIAMAIWMLIKTRMWMAIYMGSVMAVIMLAFMLGMYSDRKKNIAIFVGAGFAFVLSLWLVRSQETVEDLAWMKAMIPHHSIAILTSERADISDPRVRDLADSIIDAQRNEIEEMKRYIADIEANGDAPAGTRRVEAN</sequence>
<evidence type="ECO:0000256" key="2">
    <source>
        <dbReference type="ARBA" id="ARBA00022692"/>
    </source>
</evidence>
<dbReference type="AlphaFoldDB" id="A0A9W6C226"/>
<evidence type="ECO:0000313" key="12">
    <source>
        <dbReference type="Proteomes" id="UP001165080"/>
    </source>
</evidence>
<evidence type="ECO:0000256" key="7">
    <source>
        <dbReference type="ARBA" id="ARBA00023163"/>
    </source>
</evidence>
<dbReference type="GO" id="GO:0016020">
    <property type="term" value="C:membrane"/>
    <property type="evidence" value="ECO:0007669"/>
    <property type="project" value="UniProtKB-SubCell"/>
</dbReference>
<keyword evidence="2 9" id="KW-0812">Transmembrane</keyword>
<dbReference type="PROSITE" id="PS00552">
    <property type="entry name" value="HTH_MERR_1"/>
    <property type="match status" value="1"/>
</dbReference>
<dbReference type="PROSITE" id="PS50937">
    <property type="entry name" value="HTH_MERR_2"/>
    <property type="match status" value="1"/>
</dbReference>
<feature type="transmembrane region" description="Helical" evidence="9">
    <location>
        <begin position="250"/>
        <end position="270"/>
    </location>
</feature>
<dbReference type="SUPFAM" id="SSF52833">
    <property type="entry name" value="Thioredoxin-like"/>
    <property type="match status" value="1"/>
</dbReference>
<protein>
    <recommendedName>
        <fullName evidence="10">HTH merR-type domain-containing protein</fullName>
    </recommendedName>
</protein>
<evidence type="ECO:0000256" key="9">
    <source>
        <dbReference type="SAM" id="Phobius"/>
    </source>
</evidence>
<dbReference type="InterPro" id="IPR036249">
    <property type="entry name" value="Thioredoxin-like_sf"/>
</dbReference>
<dbReference type="GO" id="GO:0003700">
    <property type="term" value="F:DNA-binding transcription factor activity"/>
    <property type="evidence" value="ECO:0007669"/>
    <property type="project" value="InterPro"/>
</dbReference>
<dbReference type="InterPro" id="IPR012347">
    <property type="entry name" value="Ferritin-like"/>
</dbReference>
<feature type="transmembrane region" description="Helical" evidence="9">
    <location>
        <begin position="342"/>
        <end position="362"/>
    </location>
</feature>
<keyword evidence="5" id="KW-0238">DNA-binding</keyword>
<dbReference type="Pfam" id="PF07291">
    <property type="entry name" value="MauE"/>
    <property type="match status" value="1"/>
</dbReference>
<proteinExistence type="predicted"/>
<reference evidence="11 12" key="1">
    <citation type="journal article" date="2023" name="Commun. Biol.">
        <title>Reorganization of the ancestral sex-determining regions during the evolution of trioecy in Pleodorina starrii.</title>
        <authorList>
            <person name="Takahashi K."/>
            <person name="Suzuki S."/>
            <person name="Kawai-Toyooka H."/>
            <person name="Yamamoto K."/>
            <person name="Hamaji T."/>
            <person name="Ootsuki R."/>
            <person name="Yamaguchi H."/>
            <person name="Kawachi M."/>
            <person name="Higashiyama T."/>
            <person name="Nozaki H."/>
        </authorList>
    </citation>
    <scope>NUCLEOTIDE SEQUENCE [LARGE SCALE GENOMIC DNA]</scope>
    <source>
        <strain evidence="11 12">NIES-4479</strain>
    </source>
</reference>
<feature type="transmembrane region" description="Helical" evidence="9">
    <location>
        <begin position="369"/>
        <end position="386"/>
    </location>
</feature>
<feature type="domain" description="HTH merR-type" evidence="10">
    <location>
        <begin position="1"/>
        <end position="69"/>
    </location>
</feature>
<keyword evidence="7" id="KW-0804">Transcription</keyword>
<name>A0A9W6C226_9CHLO</name>
<keyword evidence="8" id="KW-0175">Coiled coil</keyword>
<comment type="subcellular location">
    <subcellularLocation>
        <location evidence="1">Membrane</location>
        <topology evidence="1">Multi-pass membrane protein</topology>
    </subcellularLocation>
</comment>
<evidence type="ECO:0000256" key="1">
    <source>
        <dbReference type="ARBA" id="ARBA00004141"/>
    </source>
</evidence>
<evidence type="ECO:0000256" key="5">
    <source>
        <dbReference type="ARBA" id="ARBA00023125"/>
    </source>
</evidence>
<evidence type="ECO:0000259" key="10">
    <source>
        <dbReference type="PROSITE" id="PS50937"/>
    </source>
</evidence>